<keyword evidence="4" id="KW-1185">Reference proteome</keyword>
<comment type="caution">
    <text evidence="3">The sequence shown here is derived from an EMBL/GenBank/DDBJ whole genome shotgun (WGS) entry which is preliminary data.</text>
</comment>
<evidence type="ECO:0000256" key="2">
    <source>
        <dbReference type="SAM" id="SignalP"/>
    </source>
</evidence>
<proteinExistence type="predicted"/>
<feature type="chain" id="PRO_5045948240" evidence="2">
    <location>
        <begin position="16"/>
        <end position="205"/>
    </location>
</feature>
<evidence type="ECO:0000313" key="3">
    <source>
        <dbReference type="EMBL" id="KAK7955812.1"/>
    </source>
</evidence>
<organism evidence="3 4">
    <name type="scientific">Apiospora aurea</name>
    <dbReference type="NCBI Taxonomy" id="335848"/>
    <lineage>
        <taxon>Eukaryota</taxon>
        <taxon>Fungi</taxon>
        <taxon>Dikarya</taxon>
        <taxon>Ascomycota</taxon>
        <taxon>Pezizomycotina</taxon>
        <taxon>Sordariomycetes</taxon>
        <taxon>Xylariomycetidae</taxon>
        <taxon>Amphisphaeriales</taxon>
        <taxon>Apiosporaceae</taxon>
        <taxon>Apiospora</taxon>
    </lineage>
</organism>
<evidence type="ECO:0000256" key="1">
    <source>
        <dbReference type="SAM" id="MobiDB-lite"/>
    </source>
</evidence>
<gene>
    <name evidence="3" type="ORF">PG986_005034</name>
</gene>
<evidence type="ECO:0000313" key="4">
    <source>
        <dbReference type="Proteomes" id="UP001391051"/>
    </source>
</evidence>
<sequence length="205" mass="21478">MKSATAATLLPLAWAAHVGARESTGLSYSISKVEAGCAPMDDKTYCYYYLMVSKSDNPDFGVGCQSGGESPDGALPASDKPWDCGPYTLAVSKTPNNNDDGGLVFLLDETRNHTTGTFTVRKDDWKLTETDDGEKSQTWSYRDGKAFDVEVEGASTTASASTTAPPSETAASSPSASPSDKPSGATRESALAGVVFFAGLMALVF</sequence>
<feature type="signal peptide" evidence="2">
    <location>
        <begin position="1"/>
        <end position="15"/>
    </location>
</feature>
<name>A0ABR1QH94_9PEZI</name>
<dbReference type="RefSeq" id="XP_066701118.1">
    <property type="nucleotide sequence ID" value="XM_066841256.1"/>
</dbReference>
<dbReference type="Proteomes" id="UP001391051">
    <property type="component" value="Unassembled WGS sequence"/>
</dbReference>
<reference evidence="3 4" key="1">
    <citation type="submission" date="2023-01" db="EMBL/GenBank/DDBJ databases">
        <title>Analysis of 21 Apiospora genomes using comparative genomics revels a genus with tremendous synthesis potential of carbohydrate active enzymes and secondary metabolites.</title>
        <authorList>
            <person name="Sorensen T."/>
        </authorList>
    </citation>
    <scope>NUCLEOTIDE SEQUENCE [LARGE SCALE GENOMIC DNA]</scope>
    <source>
        <strain evidence="3 4">CBS 24483</strain>
    </source>
</reference>
<accession>A0ABR1QH94</accession>
<dbReference type="GeneID" id="92074318"/>
<protein>
    <submittedName>
        <fullName evidence="3">Uncharacterized protein</fullName>
    </submittedName>
</protein>
<feature type="region of interest" description="Disordered" evidence="1">
    <location>
        <begin position="152"/>
        <end position="186"/>
    </location>
</feature>
<keyword evidence="2" id="KW-0732">Signal</keyword>
<dbReference type="EMBL" id="JAQQWE010000004">
    <property type="protein sequence ID" value="KAK7955812.1"/>
    <property type="molecule type" value="Genomic_DNA"/>
</dbReference>
<feature type="compositionally biased region" description="Low complexity" evidence="1">
    <location>
        <begin position="154"/>
        <end position="179"/>
    </location>
</feature>